<keyword evidence="6 10" id="KW-1133">Transmembrane helix</keyword>
<evidence type="ECO:0000256" key="5">
    <source>
        <dbReference type="ARBA" id="ARBA00022692"/>
    </source>
</evidence>
<dbReference type="GO" id="GO:0006465">
    <property type="term" value="P:signal peptide processing"/>
    <property type="evidence" value="ECO:0007669"/>
    <property type="project" value="TreeGrafter"/>
</dbReference>
<dbReference type="PRINTS" id="PR00864">
    <property type="entry name" value="PREPILNPTASE"/>
</dbReference>
<evidence type="ECO:0000256" key="7">
    <source>
        <dbReference type="ARBA" id="ARBA00023136"/>
    </source>
</evidence>
<keyword evidence="4" id="KW-0997">Cell inner membrane</keyword>
<dbReference type="Proteomes" id="UP000234789">
    <property type="component" value="Unassembled WGS sequence"/>
</dbReference>
<keyword evidence="3" id="KW-1003">Cell membrane</keyword>
<keyword evidence="9 13" id="KW-0808">Transferase</keyword>
<comment type="catalytic activity">
    <reaction evidence="9">
        <text>Typically cleaves a -Gly-|-Phe- bond to release an N-terminal, basic peptide of 5-8 residues from type IV prepilin, and then N-methylates the new N-terminal amino group, the methyl donor being S-adenosyl-L-methionine.</text>
        <dbReference type="EC" id="3.4.23.43"/>
    </reaction>
</comment>
<dbReference type="Gene3D" id="1.20.120.1220">
    <property type="match status" value="1"/>
</dbReference>
<keyword evidence="9 13" id="KW-0378">Hydrolase</keyword>
<dbReference type="GO" id="GO:0005886">
    <property type="term" value="C:plasma membrane"/>
    <property type="evidence" value="ECO:0007669"/>
    <property type="project" value="UniProtKB-SubCell"/>
</dbReference>
<evidence type="ECO:0000256" key="1">
    <source>
        <dbReference type="ARBA" id="ARBA00004429"/>
    </source>
</evidence>
<comment type="subcellular location">
    <subcellularLocation>
        <location evidence="1">Cell inner membrane</location>
        <topology evidence="1">Multi-pass membrane protein</topology>
    </subcellularLocation>
    <subcellularLocation>
        <location evidence="9">Cell membrane</location>
        <topology evidence="9">Multi-pass membrane protein</topology>
    </subcellularLocation>
</comment>
<dbReference type="GO" id="GO:0004190">
    <property type="term" value="F:aspartic-type endopeptidase activity"/>
    <property type="evidence" value="ECO:0007669"/>
    <property type="project" value="UniProtKB-EC"/>
</dbReference>
<dbReference type="InterPro" id="IPR010627">
    <property type="entry name" value="Prepilin_pept_A24_N"/>
</dbReference>
<evidence type="ECO:0000256" key="9">
    <source>
        <dbReference type="RuleBase" id="RU003794"/>
    </source>
</evidence>
<keyword evidence="5 9" id="KW-0812">Transmembrane</keyword>
<dbReference type="PANTHER" id="PTHR30487">
    <property type="entry name" value="TYPE 4 PREPILIN-LIKE PROTEINS LEADER PEPTIDE-PROCESSING ENZYME"/>
    <property type="match status" value="1"/>
</dbReference>
<evidence type="ECO:0000259" key="12">
    <source>
        <dbReference type="Pfam" id="PF06750"/>
    </source>
</evidence>
<evidence type="ECO:0000256" key="8">
    <source>
        <dbReference type="RuleBase" id="RU003793"/>
    </source>
</evidence>
<dbReference type="GO" id="GO:0008168">
    <property type="term" value="F:methyltransferase activity"/>
    <property type="evidence" value="ECO:0007669"/>
    <property type="project" value="UniProtKB-KW"/>
</dbReference>
<feature type="domain" description="Prepilin type IV endopeptidase peptidase" evidence="11">
    <location>
        <begin position="104"/>
        <end position="208"/>
    </location>
</feature>
<protein>
    <recommendedName>
        <fullName evidence="9">Prepilin leader peptidase/N-methyltransferase</fullName>
        <ecNumber evidence="9">2.1.1.-</ecNumber>
        <ecNumber evidence="9">3.4.23.43</ecNumber>
    </recommendedName>
</protein>
<dbReference type="OrthoDB" id="9789291at2"/>
<dbReference type="Pfam" id="PF06750">
    <property type="entry name" value="A24_N_bact"/>
    <property type="match status" value="1"/>
</dbReference>
<dbReference type="EMBL" id="NFEZ01000004">
    <property type="protein sequence ID" value="PLT43570.1"/>
    <property type="molecule type" value="Genomic_DNA"/>
</dbReference>
<accession>A0A2N5MZQ8</accession>
<feature type="transmembrane region" description="Helical" evidence="10">
    <location>
        <begin position="180"/>
        <end position="213"/>
    </location>
</feature>
<evidence type="ECO:0000256" key="10">
    <source>
        <dbReference type="SAM" id="Phobius"/>
    </source>
</evidence>
<evidence type="ECO:0000313" key="13">
    <source>
        <dbReference type="EMBL" id="PLT43570.1"/>
    </source>
</evidence>
<evidence type="ECO:0000256" key="2">
    <source>
        <dbReference type="ARBA" id="ARBA00005801"/>
    </source>
</evidence>
<evidence type="ECO:0000256" key="4">
    <source>
        <dbReference type="ARBA" id="ARBA00022519"/>
    </source>
</evidence>
<evidence type="ECO:0000313" key="14">
    <source>
        <dbReference type="Proteomes" id="UP000234789"/>
    </source>
</evidence>
<dbReference type="EC" id="3.4.23.43" evidence="9"/>
<name>A0A2N5MZQ8_9BACL</name>
<feature type="transmembrane region" description="Helical" evidence="10">
    <location>
        <begin position="148"/>
        <end position="168"/>
    </location>
</feature>
<dbReference type="InterPro" id="IPR000045">
    <property type="entry name" value="Prepilin_IV_endopep_pep"/>
</dbReference>
<reference evidence="13 14" key="1">
    <citation type="submission" date="2017-05" db="EMBL/GenBank/DDBJ databases">
        <title>Functional genome analysis of Paenibacillus pasadenensis strain R16: insights on endophytic life style and antifungal activity.</title>
        <authorList>
            <person name="Passera A."/>
            <person name="Marcolungo L."/>
            <person name="Casati P."/>
            <person name="Brasca M."/>
            <person name="Quaglino F."/>
            <person name="Delledonne M."/>
        </authorList>
    </citation>
    <scope>NUCLEOTIDE SEQUENCE [LARGE SCALE GENOMIC DNA]</scope>
    <source>
        <strain evidence="13 14">R16</strain>
    </source>
</reference>
<evidence type="ECO:0000256" key="3">
    <source>
        <dbReference type="ARBA" id="ARBA00022475"/>
    </source>
</evidence>
<evidence type="ECO:0000256" key="6">
    <source>
        <dbReference type="ARBA" id="ARBA00022989"/>
    </source>
</evidence>
<comment type="similarity">
    <text evidence="2 8">Belongs to the peptidase A24 family.</text>
</comment>
<sequence>MTLLISLYLFALGLACGSFFNVVALRVPLGQSVVRPPSACPHCGHRLAARELVPVLSYALSRGRCRSCAAPVSPLYPAGELAAALLFVWAYLRFGLTAQGLIGLLLASLAVIVTVSDIRYMRIPNAVLLAFLPPLLLLRLLEPDGRSYAEYALGAIAGGGVLLLVALLSRGGMGMGDVKLLALIGLALGWKGALLTLLLGSFAGTAAGLVLLLRRRSKLRQPMPFGPFLMLGALIAYGYGDALIGSYLQLFK</sequence>
<keyword evidence="9" id="KW-0645">Protease</keyword>
<feature type="transmembrane region" description="Helical" evidence="10">
    <location>
        <begin position="99"/>
        <end position="116"/>
    </location>
</feature>
<comment type="function">
    <text evidence="9">Plays an essential role in type IV pili and type II pseudopili formation by proteolytically removing the leader sequence from substrate proteins and subsequently monomethylating the alpha-amino group of the newly exposed N-terminal phenylalanine.</text>
</comment>
<feature type="domain" description="Prepilin peptidase A24 N-terminal" evidence="12">
    <location>
        <begin position="12"/>
        <end position="94"/>
    </location>
</feature>
<keyword evidence="9 13" id="KW-0489">Methyltransferase</keyword>
<proteinExistence type="inferred from homology"/>
<evidence type="ECO:0000259" key="11">
    <source>
        <dbReference type="Pfam" id="PF01478"/>
    </source>
</evidence>
<keyword evidence="7 10" id="KW-0472">Membrane</keyword>
<dbReference type="EC" id="2.1.1.-" evidence="9"/>
<gene>
    <name evidence="13" type="ORF">B8V81_2001</name>
</gene>
<feature type="transmembrane region" description="Helical" evidence="10">
    <location>
        <begin position="225"/>
        <end position="248"/>
    </location>
</feature>
<keyword evidence="9" id="KW-0511">Multifunctional enzyme</keyword>
<keyword evidence="14" id="KW-1185">Reference proteome</keyword>
<organism evidence="13 14">
    <name type="scientific">Paenibacillus pasadenensis</name>
    <dbReference type="NCBI Taxonomy" id="217090"/>
    <lineage>
        <taxon>Bacteria</taxon>
        <taxon>Bacillati</taxon>
        <taxon>Bacillota</taxon>
        <taxon>Bacilli</taxon>
        <taxon>Bacillales</taxon>
        <taxon>Paenibacillaceae</taxon>
        <taxon>Paenibacillus</taxon>
    </lineage>
</organism>
<comment type="caution">
    <text evidence="13">The sequence shown here is derived from an EMBL/GenBank/DDBJ whole genome shotgun (WGS) entry which is preliminary data.</text>
</comment>
<dbReference type="Pfam" id="PF01478">
    <property type="entry name" value="Peptidase_A24"/>
    <property type="match status" value="1"/>
</dbReference>
<dbReference type="InterPro" id="IPR050882">
    <property type="entry name" value="Prepilin_peptidase/N-MTase"/>
</dbReference>
<dbReference type="RefSeq" id="WP_028598286.1">
    <property type="nucleotide sequence ID" value="NZ_BIMM01000080.1"/>
</dbReference>
<dbReference type="InterPro" id="IPR014032">
    <property type="entry name" value="Peptidase_A24A_bac"/>
</dbReference>
<feature type="transmembrane region" description="Helical" evidence="10">
    <location>
        <begin position="122"/>
        <end position="141"/>
    </location>
</feature>
<dbReference type="AlphaFoldDB" id="A0A2N5MZQ8"/>
<dbReference type="GO" id="GO:0032259">
    <property type="term" value="P:methylation"/>
    <property type="evidence" value="ECO:0007669"/>
    <property type="project" value="UniProtKB-KW"/>
</dbReference>
<dbReference type="PANTHER" id="PTHR30487:SF0">
    <property type="entry name" value="PREPILIN LEADER PEPTIDASE_N-METHYLTRANSFERASE-RELATED"/>
    <property type="match status" value="1"/>
</dbReference>